<dbReference type="OrthoDB" id="2965338at2"/>
<dbReference type="SMART" id="SM00860">
    <property type="entry name" value="SMI1_KNR4"/>
    <property type="match status" value="1"/>
</dbReference>
<evidence type="ECO:0000313" key="2">
    <source>
        <dbReference type="EMBL" id="RSD26850.1"/>
    </source>
</evidence>
<comment type="caution">
    <text evidence="2">The sequence shown here is derived from an EMBL/GenBank/DDBJ whole genome shotgun (WGS) entry which is preliminary data.</text>
</comment>
<dbReference type="Proteomes" id="UP000279911">
    <property type="component" value="Unassembled WGS sequence"/>
</dbReference>
<dbReference type="EMBL" id="RSFW01000014">
    <property type="protein sequence ID" value="RSD26850.1"/>
    <property type="molecule type" value="Genomic_DNA"/>
</dbReference>
<dbReference type="InterPro" id="IPR018958">
    <property type="entry name" value="Knr4/Smi1-like_dom"/>
</dbReference>
<sequence>MKKIIDKILEFNGPVENYKQSGLTLVYLSKELKEDRNIVFPDNVAHAFFAPATDESILTLEKENQHQFPEVYKELIKECNGFSLESGCLSLFGLPLGLWEGFSQKEKAFFGMDVIYINQSYAPRKIANKYFIIGRDYYNGNWIGINDNKIHVINKYGKLLGEVDFIAEILESVEEYSRNAEETIAYIKDQYK</sequence>
<gene>
    <name evidence="2" type="ORF">EJA10_13450</name>
</gene>
<dbReference type="InterPro" id="IPR037883">
    <property type="entry name" value="Knr4/Smi1-like_sf"/>
</dbReference>
<proteinExistence type="predicted"/>
<dbReference type="SUPFAM" id="SSF160631">
    <property type="entry name" value="SMI1/KNR4-like"/>
    <property type="match status" value="1"/>
</dbReference>
<protein>
    <submittedName>
        <fullName evidence="2">SMI1/KNR4 family protein</fullName>
    </submittedName>
</protein>
<dbReference type="Gene3D" id="3.40.1580.10">
    <property type="entry name" value="SMI1/KNR4-like"/>
    <property type="match status" value="1"/>
</dbReference>
<organism evidence="2 3">
    <name type="scientific">Mesobacillus subterraneus</name>
    <dbReference type="NCBI Taxonomy" id="285983"/>
    <lineage>
        <taxon>Bacteria</taxon>
        <taxon>Bacillati</taxon>
        <taxon>Bacillota</taxon>
        <taxon>Bacilli</taxon>
        <taxon>Bacillales</taxon>
        <taxon>Bacillaceae</taxon>
        <taxon>Mesobacillus</taxon>
    </lineage>
</organism>
<dbReference type="RefSeq" id="WP_125480509.1">
    <property type="nucleotide sequence ID" value="NZ_RSFW01000014.1"/>
</dbReference>
<dbReference type="Pfam" id="PF09346">
    <property type="entry name" value="SMI1_KNR4"/>
    <property type="match status" value="1"/>
</dbReference>
<reference evidence="3" key="1">
    <citation type="submission" date="2018-12" db="EMBL/GenBank/DDBJ databases">
        <title>Bacillus chawlae sp. nov., Bacillus glennii sp. nov., and Bacillus saganii sp. nov. Isolated from the Vehicle Assembly Building at Kennedy Space Center where the Viking Spacecraft were Assembled.</title>
        <authorList>
            <person name="Seuylemezian A."/>
            <person name="Vaishampayan P."/>
        </authorList>
    </citation>
    <scope>NUCLEOTIDE SEQUENCE [LARGE SCALE GENOMIC DNA]</scope>
    <source>
        <strain evidence="3">DSM 13966</strain>
    </source>
</reference>
<feature type="domain" description="Knr4/Smi1-like" evidence="1">
    <location>
        <begin position="51"/>
        <end position="172"/>
    </location>
</feature>
<evidence type="ECO:0000259" key="1">
    <source>
        <dbReference type="SMART" id="SM00860"/>
    </source>
</evidence>
<dbReference type="AlphaFoldDB" id="A0A3R9FWL4"/>
<name>A0A3R9FWL4_9BACI</name>
<evidence type="ECO:0000313" key="3">
    <source>
        <dbReference type="Proteomes" id="UP000279911"/>
    </source>
</evidence>
<accession>A0A3R9FWL4</accession>